<feature type="region of interest" description="Disordered" evidence="1">
    <location>
        <begin position="472"/>
        <end position="493"/>
    </location>
</feature>
<evidence type="ECO:0000313" key="2">
    <source>
        <dbReference type="EMBL" id="CEL69449.1"/>
    </source>
</evidence>
<name>A0A0F7UHK6_NEOCL</name>
<reference evidence="2" key="1">
    <citation type="journal article" date="2015" name="PLoS ONE">
        <title>Comprehensive Evaluation of Toxoplasma gondii VEG and Neospora caninum LIV Genomes with Tachyzoite Stage Transcriptome and Proteome Defines Novel Transcript Features.</title>
        <authorList>
            <person name="Ramaprasad A."/>
            <person name="Mourier T."/>
            <person name="Naeem R."/>
            <person name="Malas T.B."/>
            <person name="Moussa E."/>
            <person name="Panigrahi A."/>
            <person name="Vermont S.J."/>
            <person name="Otto T.D."/>
            <person name="Wastling J."/>
            <person name="Pain A."/>
        </authorList>
    </citation>
    <scope>NUCLEOTIDE SEQUENCE</scope>
    <source>
        <strain evidence="2">Liverpool</strain>
    </source>
</reference>
<organism evidence="2">
    <name type="scientific">Neospora caninum (strain Liverpool)</name>
    <dbReference type="NCBI Taxonomy" id="572307"/>
    <lineage>
        <taxon>Eukaryota</taxon>
        <taxon>Sar</taxon>
        <taxon>Alveolata</taxon>
        <taxon>Apicomplexa</taxon>
        <taxon>Conoidasida</taxon>
        <taxon>Coccidia</taxon>
        <taxon>Eucoccidiorida</taxon>
        <taxon>Eimeriorina</taxon>
        <taxon>Sarcocystidae</taxon>
        <taxon>Neospora</taxon>
    </lineage>
</organism>
<feature type="compositionally biased region" description="Low complexity" evidence="1">
    <location>
        <begin position="751"/>
        <end position="764"/>
    </location>
</feature>
<proteinExistence type="predicted"/>
<dbReference type="EMBL" id="LN714485">
    <property type="protein sequence ID" value="CEL69449.1"/>
    <property type="molecule type" value="Genomic_DNA"/>
</dbReference>
<feature type="region of interest" description="Disordered" evidence="1">
    <location>
        <begin position="611"/>
        <end position="641"/>
    </location>
</feature>
<sequence length="851" mass="91687">MGLHAALASAKSLFFVSGRNQFGPFSGLCEGKCPVRMNVPPTGASCGGSSLVFPRRRPRENVHVPVFQPPLSDSRCFPRTAPVSFLSFSMVAAANLAPFSWSHVSSLRCFVSSPNCRSDQRRRSPEPGCTDTHWTIPLYYVATLAEARLSVEWILSCCKEASSGGVCCSAAPPPQLPLLAVLPETSATRQFQDRFRDSTETVGALPVFPSFGTPGQDYADVLGDAADPSGHAGISGSSTRPRSRLFQSSIGVHVPFLPLSRRVASLPHALRPPSPSSSSPAAPGLRDDSLLELSHGEFLKGTRKEDARDSYLDESRRFLHYPGRTELLSSLYVSTPRAIFLFSFCPSLSSSPDAVSHPVSPLSPSPSSSFSSLSSSSLREHRRLVCFVCSSLLANPDVAKVSHGAHGLMSTLYWQYGVSASTFVDSQVGLASLLDRLNLESNFLSLFTALRLQFGRALDGWDRLVHEEKESSLSVASSSPAPDGSLATGPGSRRFADASERGRVLQNEGGGLHEAMLAAHTLPFGAHVCSLLGDDDGAFFQAQMESILLAYSRMNPDLSTPRVPRFSRLAEGGACSAATSEAGKDRPEMRRLRFAGYLRAVSAAHRHELEPPIPEESASVPTVSALSQAPDQGEQEEEGDAGWQAVRLLPVPPGTVLKAMLMYRETEMLFFGLNLGPLAGVAVGKSISRFPDLKPGDVVDCCVLGRSPCGQFLLLERVGGRNLVFDLKSKRMLPLPSLGDTEATSSSSTFSQQRKNPSSQSSSSLVDDASMTITPGAYDEPYKLTSNASLVDMKARFTVGLDERLGKRFGDNGGRPKPYIGQKIYKLGKRGAVKIRKKLPRNVFDDDGRNK</sequence>
<accession>A0A0F7UHK6</accession>
<dbReference type="AlphaFoldDB" id="A0A0F7UHK6"/>
<protein>
    <submittedName>
        <fullName evidence="2">Uncharacterized protein</fullName>
    </submittedName>
</protein>
<gene>
    <name evidence="2" type="ORF">BN1204_051600</name>
</gene>
<feature type="compositionally biased region" description="Low complexity" evidence="1">
    <location>
        <begin position="472"/>
        <end position="482"/>
    </location>
</feature>
<feature type="region of interest" description="Disordered" evidence="1">
    <location>
        <begin position="736"/>
        <end position="767"/>
    </location>
</feature>
<evidence type="ECO:0000256" key="1">
    <source>
        <dbReference type="SAM" id="MobiDB-lite"/>
    </source>
</evidence>